<organism evidence="4 5">
    <name type="scientific">Phoenix dactylifera</name>
    <name type="common">Date palm</name>
    <dbReference type="NCBI Taxonomy" id="42345"/>
    <lineage>
        <taxon>Eukaryota</taxon>
        <taxon>Viridiplantae</taxon>
        <taxon>Streptophyta</taxon>
        <taxon>Embryophyta</taxon>
        <taxon>Tracheophyta</taxon>
        <taxon>Spermatophyta</taxon>
        <taxon>Magnoliopsida</taxon>
        <taxon>Liliopsida</taxon>
        <taxon>Arecaceae</taxon>
        <taxon>Coryphoideae</taxon>
        <taxon>Phoeniceae</taxon>
        <taxon>Phoenix</taxon>
    </lineage>
</organism>
<dbReference type="InterPro" id="IPR056605">
    <property type="entry name" value="LTI65_LTI78_N"/>
</dbReference>
<dbReference type="AlphaFoldDB" id="A0A8B7C9J1"/>
<sequence>MDYEEVARRQEQTYQPDPSGTRLIPVEVGEEHHHDKKPVLKKVKDKVKKIKDTLNIKKHGHGDEHDRDDDHDTSDEEKEEGYEENDEENVQDPEVIHGAPILYDTPAAQEFIGGEESKEAPQEANLGSINPTFQEDPAAPKTETLGASDHDRATQPPPTRGGEEIETSPVIQSFEAMNISDQPHVQKEEEVKETTPPTGTHDQFSPAAAPTPEEDKLQGTEEPKGPSYTEKLSTTAAAAKSAAVSAAAGSTEYGKKIASTVYEKVAEAGTAVKGKVQQKPSGTTGTEGGDPTAAQDKGMGVSVREYLAEKLRPGEEDKALSEVISGVFHKREEEAEGGPEVTGSGARGGGAGVVEKIRGAVTSLVGGGGGSRASPVSESTQTKGEGEQKETHKDAGGQTQEEQDLK</sequence>
<dbReference type="PANTHER" id="PTHR33836:SF1">
    <property type="entry name" value="LOW-TEMPERATURE-INDUCED 65 KDA PROTEIN-RELATED"/>
    <property type="match status" value="1"/>
</dbReference>
<protein>
    <submittedName>
        <fullName evidence="5">Low-temperature-induced 65 kDa protein-like</fullName>
    </submittedName>
</protein>
<feature type="compositionally biased region" description="Basic and acidic residues" evidence="1">
    <location>
        <begin position="384"/>
        <end position="395"/>
    </location>
</feature>
<feature type="compositionally biased region" description="Basic and acidic residues" evidence="1">
    <location>
        <begin position="1"/>
        <end position="11"/>
    </location>
</feature>
<feature type="compositionally biased region" description="Basic and acidic residues" evidence="1">
    <location>
        <begin position="213"/>
        <end position="224"/>
    </location>
</feature>
<dbReference type="OrthoDB" id="696949at2759"/>
<name>A0A8B7C9J1_PHODC</name>
<dbReference type="GO" id="GO:0006950">
    <property type="term" value="P:response to stress"/>
    <property type="evidence" value="ECO:0007669"/>
    <property type="project" value="TreeGrafter"/>
</dbReference>
<feature type="compositionally biased region" description="Basic and acidic residues" evidence="1">
    <location>
        <begin position="50"/>
        <end position="70"/>
    </location>
</feature>
<feature type="region of interest" description="Disordered" evidence="1">
    <location>
        <begin position="363"/>
        <end position="406"/>
    </location>
</feature>
<dbReference type="RefSeq" id="XP_008794540.2">
    <property type="nucleotide sequence ID" value="XM_008796318.2"/>
</dbReference>
<feature type="compositionally biased region" description="Basic residues" evidence="1">
    <location>
        <begin position="34"/>
        <end position="49"/>
    </location>
</feature>
<dbReference type="Pfam" id="PF23403">
    <property type="entry name" value="LTI65_LTI78_N"/>
    <property type="match status" value="1"/>
</dbReference>
<dbReference type="Pfam" id="PF23399">
    <property type="entry name" value="LTI65_PGEED"/>
    <property type="match status" value="1"/>
</dbReference>
<feature type="compositionally biased region" description="Basic and acidic residues" evidence="1">
    <location>
        <begin position="184"/>
        <end position="193"/>
    </location>
</feature>
<evidence type="ECO:0000313" key="5">
    <source>
        <dbReference type="RefSeq" id="XP_008794540.2"/>
    </source>
</evidence>
<feature type="region of interest" description="Disordered" evidence="1">
    <location>
        <begin position="1"/>
        <end position="235"/>
    </location>
</feature>
<feature type="domain" description="LTI65/LTI78 N-terminal" evidence="3">
    <location>
        <begin position="32"/>
        <end position="102"/>
    </location>
</feature>
<dbReference type="PANTHER" id="PTHR33836">
    <property type="entry name" value="LOW-TEMPERATURE-INDUCED 65 KDA PROTEIN-RELATED"/>
    <property type="match status" value="1"/>
</dbReference>
<evidence type="ECO:0000313" key="4">
    <source>
        <dbReference type="Proteomes" id="UP000228380"/>
    </source>
</evidence>
<feature type="region of interest" description="Disordered" evidence="1">
    <location>
        <begin position="328"/>
        <end position="351"/>
    </location>
</feature>
<evidence type="ECO:0000256" key="1">
    <source>
        <dbReference type="SAM" id="MobiDB-lite"/>
    </source>
</evidence>
<dbReference type="KEGG" id="pda:103710550"/>
<feature type="domain" description="LTI65/LTI78 PGEED repeat" evidence="2">
    <location>
        <begin position="300"/>
        <end position="326"/>
    </location>
</feature>
<feature type="region of interest" description="Disordered" evidence="1">
    <location>
        <begin position="269"/>
        <end position="301"/>
    </location>
</feature>
<dbReference type="InterPro" id="IPR037491">
    <property type="entry name" value="LTI78/LTI65"/>
</dbReference>
<dbReference type="GO" id="GO:0009737">
    <property type="term" value="P:response to abscisic acid"/>
    <property type="evidence" value="ECO:0007669"/>
    <property type="project" value="InterPro"/>
</dbReference>
<feature type="compositionally biased region" description="Acidic residues" evidence="1">
    <location>
        <begin position="71"/>
        <end position="91"/>
    </location>
</feature>
<keyword evidence="4" id="KW-1185">Reference proteome</keyword>
<accession>A0A8B7C9J1</accession>
<dbReference type="InterPro" id="IPR057059">
    <property type="entry name" value="LTI65/LTI78_PGEED"/>
</dbReference>
<proteinExistence type="predicted"/>
<evidence type="ECO:0000259" key="3">
    <source>
        <dbReference type="Pfam" id="PF23403"/>
    </source>
</evidence>
<dbReference type="Proteomes" id="UP000228380">
    <property type="component" value="Unplaced"/>
</dbReference>
<gene>
    <name evidence="5" type="primary">LOC103710550</name>
</gene>
<reference evidence="5" key="1">
    <citation type="submission" date="2025-08" db="UniProtKB">
        <authorList>
            <consortium name="RefSeq"/>
        </authorList>
    </citation>
    <scope>IDENTIFICATION</scope>
    <source>
        <tissue evidence="5">Young leaves</tissue>
    </source>
</reference>
<evidence type="ECO:0000259" key="2">
    <source>
        <dbReference type="Pfam" id="PF23399"/>
    </source>
</evidence>
<dbReference type="GeneID" id="103710550"/>
<feature type="compositionally biased region" description="Polar residues" evidence="1">
    <location>
        <begin position="374"/>
        <end position="383"/>
    </location>
</feature>